<dbReference type="AlphaFoldDB" id="A0A2N5GK47"/>
<dbReference type="Pfam" id="PF10747">
    <property type="entry name" value="SirA"/>
    <property type="match status" value="1"/>
</dbReference>
<gene>
    <name evidence="1" type="ORF">CU635_14200</name>
    <name evidence="2" type="ORF">CVD25_11480</name>
</gene>
<dbReference type="EMBL" id="PGVD01000029">
    <property type="protein sequence ID" value="PLR96727.1"/>
    <property type="molecule type" value="Genomic_DNA"/>
</dbReference>
<keyword evidence="4" id="KW-1185">Reference proteome</keyword>
<organism evidence="1 3">
    <name type="scientific">Bacillus canaveralius</name>
    <dbReference type="NCBI Taxonomy" id="1403243"/>
    <lineage>
        <taxon>Bacteria</taxon>
        <taxon>Bacillati</taxon>
        <taxon>Bacillota</taxon>
        <taxon>Bacilli</taxon>
        <taxon>Bacillales</taxon>
        <taxon>Bacillaceae</taxon>
        <taxon>Bacillus</taxon>
    </lineage>
</organism>
<evidence type="ECO:0000313" key="3">
    <source>
        <dbReference type="Proteomes" id="UP000234951"/>
    </source>
</evidence>
<sequence length="146" mass="17528">MRNYSLYLIEDEFACHYYGRERMFYELFKDYEQSHGQLRSILHMQIDYITKKIPAIKLHQLIHQQLVKNRGFRIEQNSYLIEKKGNASVAKLAVYDRLVTVESYGSFDSETIFFEVLRKCEHSFLAVDTSQNRYGWLKPIKERNFV</sequence>
<name>A0A2N5GK47_9BACI</name>
<dbReference type="InterPro" id="IPR038449">
    <property type="entry name" value="SirA_sf"/>
</dbReference>
<proteinExistence type="predicted"/>
<reference evidence="1 3" key="1">
    <citation type="submission" date="2017-11" db="EMBL/GenBank/DDBJ databases">
        <title>Comparitive Functional Genomics of Dry Heat Resistant strains isolated from the Viking Spacecraft.</title>
        <authorList>
            <person name="Seuylemezian A."/>
            <person name="Cooper K."/>
            <person name="Vaishampayan P."/>
        </authorList>
    </citation>
    <scope>NUCLEOTIDE SEQUENCE [LARGE SCALE GENOMIC DNA]</scope>
    <source>
        <strain evidence="1 3">M4.6</strain>
    </source>
</reference>
<evidence type="ECO:0000313" key="2">
    <source>
        <dbReference type="EMBL" id="PLR96727.1"/>
    </source>
</evidence>
<dbReference type="InterPro" id="IPR019683">
    <property type="entry name" value="SirA"/>
</dbReference>
<dbReference type="Proteomes" id="UP000235114">
    <property type="component" value="Unassembled WGS sequence"/>
</dbReference>
<dbReference type="EMBL" id="PGVA01000031">
    <property type="protein sequence ID" value="PLR81781.1"/>
    <property type="molecule type" value="Genomic_DNA"/>
</dbReference>
<protein>
    <submittedName>
        <fullName evidence="1">Sporulation inhibitor of replication protein SirA</fullName>
    </submittedName>
</protein>
<accession>A0A2N5GK47</accession>
<dbReference type="RefSeq" id="WP_101578031.1">
    <property type="nucleotide sequence ID" value="NZ_PGVA01000031.1"/>
</dbReference>
<dbReference type="OrthoDB" id="2736584at2"/>
<comment type="caution">
    <text evidence="1">The sequence shown here is derived from an EMBL/GenBank/DDBJ whole genome shotgun (WGS) entry which is preliminary data.</text>
</comment>
<reference evidence="2 4" key="2">
    <citation type="submission" date="2017-12" db="EMBL/GenBank/DDBJ databases">
        <title>Comparative Functional Genomics of Dry Heat Resistant strains isolated from the Viking Spacecraft.</title>
        <authorList>
            <person name="Seuylemezian A."/>
            <person name="Cooper K."/>
            <person name="Vaishampayan P."/>
        </authorList>
    </citation>
    <scope>NUCLEOTIDE SEQUENCE [LARGE SCALE GENOMIC DNA]</scope>
    <source>
        <strain evidence="2 4">ATCC 29669</strain>
    </source>
</reference>
<dbReference type="Proteomes" id="UP000234951">
    <property type="component" value="Unassembled WGS sequence"/>
</dbReference>
<evidence type="ECO:0000313" key="1">
    <source>
        <dbReference type="EMBL" id="PLR81781.1"/>
    </source>
</evidence>
<evidence type="ECO:0000313" key="4">
    <source>
        <dbReference type="Proteomes" id="UP000235114"/>
    </source>
</evidence>
<dbReference type="Gene3D" id="3.30.310.250">
    <property type="entry name" value="Sporulation inhibitor of replication protein SirA"/>
    <property type="match status" value="1"/>
</dbReference>